<dbReference type="GO" id="GO:0070402">
    <property type="term" value="F:NADPH binding"/>
    <property type="evidence" value="ECO:0007669"/>
    <property type="project" value="TreeGrafter"/>
</dbReference>
<protein>
    <recommendedName>
        <fullName evidence="3">Alcohol dehydrogenase-like N-terminal domain-containing protein</fullName>
    </recommendedName>
</protein>
<dbReference type="Gene3D" id="3.90.180.10">
    <property type="entry name" value="Medium-chain alcohol dehydrogenases, catalytic domain"/>
    <property type="match status" value="1"/>
</dbReference>
<dbReference type="Proteomes" id="UP000811619">
    <property type="component" value="Unassembled WGS sequence"/>
</dbReference>
<dbReference type="PANTHER" id="PTHR48106">
    <property type="entry name" value="QUINONE OXIDOREDUCTASE PIG3-RELATED"/>
    <property type="match status" value="1"/>
</dbReference>
<dbReference type="OrthoDB" id="203908at2759"/>
<keyword evidence="5" id="KW-1185">Reference proteome</keyword>
<evidence type="ECO:0000256" key="1">
    <source>
        <dbReference type="ARBA" id="ARBA00022857"/>
    </source>
</evidence>
<dbReference type="PANTHER" id="PTHR48106:SF18">
    <property type="entry name" value="QUINONE OXIDOREDUCTASE PIG3"/>
    <property type="match status" value="1"/>
</dbReference>
<feature type="non-terminal residue" evidence="4">
    <location>
        <position position="1"/>
    </location>
</feature>
<dbReference type="InterPro" id="IPR011032">
    <property type="entry name" value="GroES-like_sf"/>
</dbReference>
<feature type="domain" description="Alcohol dehydrogenase-like N-terminal" evidence="3">
    <location>
        <begin position="32"/>
        <end position="105"/>
    </location>
</feature>
<accession>A0A8K0J2I1</accession>
<dbReference type="InterPro" id="IPR013154">
    <property type="entry name" value="ADH-like_N"/>
</dbReference>
<evidence type="ECO:0000313" key="4">
    <source>
        <dbReference type="EMBL" id="KAG5914490.1"/>
    </source>
</evidence>
<gene>
    <name evidence="4" type="ORF">E4U42_000450</name>
</gene>
<comment type="caution">
    <text evidence="4">The sequence shown here is derived from an EMBL/GenBank/DDBJ whole genome shotgun (WGS) entry which is preliminary data.</text>
</comment>
<dbReference type="GO" id="GO:0016651">
    <property type="term" value="F:oxidoreductase activity, acting on NAD(P)H"/>
    <property type="evidence" value="ECO:0007669"/>
    <property type="project" value="TreeGrafter"/>
</dbReference>
<evidence type="ECO:0000313" key="5">
    <source>
        <dbReference type="Proteomes" id="UP000811619"/>
    </source>
</evidence>
<name>A0A8K0J2I1_9HYPO</name>
<dbReference type="SUPFAM" id="SSF50129">
    <property type="entry name" value="GroES-like"/>
    <property type="match status" value="1"/>
</dbReference>
<evidence type="ECO:0000256" key="2">
    <source>
        <dbReference type="ARBA" id="ARBA00023002"/>
    </source>
</evidence>
<proteinExistence type="predicted"/>
<dbReference type="EMBL" id="SRPY01001108">
    <property type="protein sequence ID" value="KAG5914490.1"/>
    <property type="molecule type" value="Genomic_DNA"/>
</dbReference>
<keyword evidence="1" id="KW-0521">NADP</keyword>
<dbReference type="AlphaFoldDB" id="A0A8K0J2I1"/>
<sequence length="106" mass="11177">MATMKAVDIQGAKGEREALFINADTPRPTPSAGQVLVKIKAFGINRMDILQRRGLYPVPPQAPATLGVEFSGVVDSLGPDGGHDAFRPGDEVFGLAYGGAYAEYIA</sequence>
<organism evidence="4 5">
    <name type="scientific">Claviceps africana</name>
    <dbReference type="NCBI Taxonomy" id="83212"/>
    <lineage>
        <taxon>Eukaryota</taxon>
        <taxon>Fungi</taxon>
        <taxon>Dikarya</taxon>
        <taxon>Ascomycota</taxon>
        <taxon>Pezizomycotina</taxon>
        <taxon>Sordariomycetes</taxon>
        <taxon>Hypocreomycetidae</taxon>
        <taxon>Hypocreales</taxon>
        <taxon>Clavicipitaceae</taxon>
        <taxon>Claviceps</taxon>
    </lineage>
</organism>
<evidence type="ECO:0000259" key="3">
    <source>
        <dbReference type="Pfam" id="PF08240"/>
    </source>
</evidence>
<dbReference type="Pfam" id="PF08240">
    <property type="entry name" value="ADH_N"/>
    <property type="match status" value="1"/>
</dbReference>
<keyword evidence="2" id="KW-0560">Oxidoreductase</keyword>
<reference evidence="4" key="1">
    <citation type="journal article" date="2020" name="bioRxiv">
        <title>Whole genome comparisons of ergot fungi reveals the divergence and evolution of species within the genus Claviceps are the result of varying mechanisms driving genome evolution and host range expansion.</title>
        <authorList>
            <person name="Wyka S.A."/>
            <person name="Mondo S.J."/>
            <person name="Liu M."/>
            <person name="Dettman J."/>
            <person name="Nalam V."/>
            <person name="Broders K.D."/>
        </authorList>
    </citation>
    <scope>NUCLEOTIDE SEQUENCE</scope>
    <source>
        <strain evidence="4">CCC 489</strain>
    </source>
</reference>